<evidence type="ECO:0000313" key="5">
    <source>
        <dbReference type="EMBL" id="KAF2160906.1"/>
    </source>
</evidence>
<keyword evidence="6" id="KW-1185">Reference proteome</keyword>
<dbReference type="AlphaFoldDB" id="A0A6A6C6B2"/>
<dbReference type="PANTHER" id="PTHR11360">
    <property type="entry name" value="MONOCARBOXYLATE TRANSPORTER"/>
    <property type="match status" value="1"/>
</dbReference>
<feature type="transmembrane region" description="Helical" evidence="3">
    <location>
        <begin position="12"/>
        <end position="33"/>
    </location>
</feature>
<feature type="transmembrane region" description="Helical" evidence="3">
    <location>
        <begin position="371"/>
        <end position="392"/>
    </location>
</feature>
<dbReference type="PROSITE" id="PS50850">
    <property type="entry name" value="MFS"/>
    <property type="match status" value="1"/>
</dbReference>
<comment type="similarity">
    <text evidence="2">Belongs to the major facilitator superfamily. Monocarboxylate porter (TC 2.A.1.13) family.</text>
</comment>
<feature type="transmembrane region" description="Helical" evidence="3">
    <location>
        <begin position="172"/>
        <end position="192"/>
    </location>
</feature>
<feature type="transmembrane region" description="Helical" evidence="3">
    <location>
        <begin position="82"/>
        <end position="100"/>
    </location>
</feature>
<dbReference type="Gene3D" id="1.20.1250.20">
    <property type="entry name" value="MFS general substrate transporter like domains"/>
    <property type="match status" value="1"/>
</dbReference>
<evidence type="ECO:0000259" key="4">
    <source>
        <dbReference type="PROSITE" id="PS50850"/>
    </source>
</evidence>
<dbReference type="InterPro" id="IPR011701">
    <property type="entry name" value="MFS"/>
</dbReference>
<keyword evidence="3" id="KW-0812">Transmembrane</keyword>
<dbReference type="EMBL" id="ML993623">
    <property type="protein sequence ID" value="KAF2160906.1"/>
    <property type="molecule type" value="Genomic_DNA"/>
</dbReference>
<evidence type="ECO:0000256" key="3">
    <source>
        <dbReference type="SAM" id="Phobius"/>
    </source>
</evidence>
<feature type="transmembrane region" description="Helical" evidence="3">
    <location>
        <begin position="213"/>
        <end position="231"/>
    </location>
</feature>
<dbReference type="GO" id="GO:0016020">
    <property type="term" value="C:membrane"/>
    <property type="evidence" value="ECO:0007669"/>
    <property type="project" value="UniProtKB-SubCell"/>
</dbReference>
<feature type="transmembrane region" description="Helical" evidence="3">
    <location>
        <begin position="305"/>
        <end position="331"/>
    </location>
</feature>
<proteinExistence type="inferred from homology"/>
<dbReference type="RefSeq" id="XP_033661795.1">
    <property type="nucleotide sequence ID" value="XM_033810776.1"/>
</dbReference>
<feature type="transmembrane region" description="Helical" evidence="3">
    <location>
        <begin position="338"/>
        <end position="359"/>
    </location>
</feature>
<dbReference type="SUPFAM" id="SSF103473">
    <property type="entry name" value="MFS general substrate transporter"/>
    <property type="match status" value="1"/>
</dbReference>
<dbReference type="PANTHER" id="PTHR11360:SF234">
    <property type="entry name" value="MFS-TYPE TRANSPORTER DBAD-RELATED"/>
    <property type="match status" value="1"/>
</dbReference>
<evidence type="ECO:0000313" key="6">
    <source>
        <dbReference type="Proteomes" id="UP000799537"/>
    </source>
</evidence>
<sequence length="402" mass="42907">MPPPPVDSGWLCWLQVVASFAMWVNSWGIVASFGVFQTYYEITNLSNKSSSQISWIGSIQGFLLCFVGPLSGGLFDAGWCKALVIAGHFLVVFGLMMTSICEEYWQAVLAQGIVVGLGIGMLYIPSTGIVPQYFVKKRGPATCLAATGSAVAGGIIYPIIFRELQPKIGFGWAVRVQAFVALFLGVVASAVIKNKSPPVKPKQLIDPEFRRHTPMVLFTAGAFFLLLGLFVPGNYIGVYGLSSAGLSEDMAFYVVAIMQAGSVVGRLLPALWVDKVGAVNVLVPAMLASGILTLCWIAIKNEPGLIVFAILFGAGFGLVFAMMPLSVVMLLKGDMKKFGTYLGMVMFFSSPGLLIGNPVSGAIEDDSDYTGLQAFSGCIMFLAASLFLAARVSAVGWKIVKI</sequence>
<feature type="transmembrane region" description="Helical" evidence="3">
    <location>
        <begin position="53"/>
        <end position="75"/>
    </location>
</feature>
<dbReference type="InterPro" id="IPR036259">
    <property type="entry name" value="MFS_trans_sf"/>
</dbReference>
<keyword evidence="3" id="KW-0472">Membrane</keyword>
<evidence type="ECO:0000256" key="2">
    <source>
        <dbReference type="ARBA" id="ARBA00006727"/>
    </source>
</evidence>
<dbReference type="Proteomes" id="UP000799537">
    <property type="component" value="Unassembled WGS sequence"/>
</dbReference>
<feature type="transmembrane region" description="Helical" evidence="3">
    <location>
        <begin position="141"/>
        <end position="160"/>
    </location>
</feature>
<protein>
    <recommendedName>
        <fullName evidence="4">Major facilitator superfamily (MFS) profile domain-containing protein</fullName>
    </recommendedName>
</protein>
<feature type="transmembrane region" description="Helical" evidence="3">
    <location>
        <begin position="106"/>
        <end position="129"/>
    </location>
</feature>
<gene>
    <name evidence="5" type="ORF">M409DRAFT_37664</name>
</gene>
<reference evidence="5" key="1">
    <citation type="journal article" date="2020" name="Stud. Mycol.">
        <title>101 Dothideomycetes genomes: a test case for predicting lifestyles and emergence of pathogens.</title>
        <authorList>
            <person name="Haridas S."/>
            <person name="Albert R."/>
            <person name="Binder M."/>
            <person name="Bloem J."/>
            <person name="Labutti K."/>
            <person name="Salamov A."/>
            <person name="Andreopoulos B."/>
            <person name="Baker S."/>
            <person name="Barry K."/>
            <person name="Bills G."/>
            <person name="Bluhm B."/>
            <person name="Cannon C."/>
            <person name="Castanera R."/>
            <person name="Culley D."/>
            <person name="Daum C."/>
            <person name="Ezra D."/>
            <person name="Gonzalez J."/>
            <person name="Henrissat B."/>
            <person name="Kuo A."/>
            <person name="Liang C."/>
            <person name="Lipzen A."/>
            <person name="Lutzoni F."/>
            <person name="Magnuson J."/>
            <person name="Mondo S."/>
            <person name="Nolan M."/>
            <person name="Ohm R."/>
            <person name="Pangilinan J."/>
            <person name="Park H.-J."/>
            <person name="Ramirez L."/>
            <person name="Alfaro M."/>
            <person name="Sun H."/>
            <person name="Tritt A."/>
            <person name="Yoshinaga Y."/>
            <person name="Zwiers L.-H."/>
            <person name="Turgeon B."/>
            <person name="Goodwin S."/>
            <person name="Spatafora J."/>
            <person name="Crous P."/>
            <person name="Grigoriev I."/>
        </authorList>
    </citation>
    <scope>NUCLEOTIDE SEQUENCE</scope>
    <source>
        <strain evidence="5">ATCC 36951</strain>
    </source>
</reference>
<accession>A0A6A6C6B2</accession>
<comment type="subcellular location">
    <subcellularLocation>
        <location evidence="1">Membrane</location>
        <topology evidence="1">Multi-pass membrane protein</topology>
    </subcellularLocation>
</comment>
<evidence type="ECO:0000256" key="1">
    <source>
        <dbReference type="ARBA" id="ARBA00004141"/>
    </source>
</evidence>
<feature type="transmembrane region" description="Helical" evidence="3">
    <location>
        <begin position="279"/>
        <end position="299"/>
    </location>
</feature>
<dbReference type="InterPro" id="IPR050327">
    <property type="entry name" value="Proton-linked_MCT"/>
</dbReference>
<keyword evidence="3" id="KW-1133">Transmembrane helix</keyword>
<dbReference type="InterPro" id="IPR020846">
    <property type="entry name" value="MFS_dom"/>
</dbReference>
<feature type="domain" description="Major facilitator superfamily (MFS) profile" evidence="4">
    <location>
        <begin position="214"/>
        <end position="402"/>
    </location>
</feature>
<dbReference type="GeneID" id="54564048"/>
<dbReference type="Pfam" id="PF07690">
    <property type="entry name" value="MFS_1"/>
    <property type="match status" value="1"/>
</dbReference>
<dbReference type="OrthoDB" id="6509908at2759"/>
<name>A0A6A6C6B2_ZASCE</name>
<feature type="transmembrane region" description="Helical" evidence="3">
    <location>
        <begin position="251"/>
        <end position="272"/>
    </location>
</feature>
<organism evidence="5 6">
    <name type="scientific">Zasmidium cellare ATCC 36951</name>
    <dbReference type="NCBI Taxonomy" id="1080233"/>
    <lineage>
        <taxon>Eukaryota</taxon>
        <taxon>Fungi</taxon>
        <taxon>Dikarya</taxon>
        <taxon>Ascomycota</taxon>
        <taxon>Pezizomycotina</taxon>
        <taxon>Dothideomycetes</taxon>
        <taxon>Dothideomycetidae</taxon>
        <taxon>Mycosphaerellales</taxon>
        <taxon>Mycosphaerellaceae</taxon>
        <taxon>Zasmidium</taxon>
    </lineage>
</organism>
<dbReference type="GO" id="GO:0022857">
    <property type="term" value="F:transmembrane transporter activity"/>
    <property type="evidence" value="ECO:0007669"/>
    <property type="project" value="InterPro"/>
</dbReference>